<dbReference type="AlphaFoldDB" id="A0A8J6XZD6"/>
<dbReference type="GO" id="GO:0016491">
    <property type="term" value="F:oxidoreductase activity"/>
    <property type="evidence" value="ECO:0007669"/>
    <property type="project" value="UniProtKB-KW"/>
</dbReference>
<dbReference type="InterPro" id="IPR002347">
    <property type="entry name" value="SDR_fam"/>
</dbReference>
<dbReference type="PANTHER" id="PTHR42820:SF1">
    <property type="entry name" value="SHORT-CHAIN DEHYDROGENASE_REDUCTASE FAMILY PROTEIN"/>
    <property type="match status" value="1"/>
</dbReference>
<dbReference type="InterPro" id="IPR020904">
    <property type="entry name" value="Sc_DH/Rdtase_CS"/>
</dbReference>
<organism evidence="3 4">
    <name type="scientific">Iningainema tapete BLCC-T55</name>
    <dbReference type="NCBI Taxonomy" id="2748662"/>
    <lineage>
        <taxon>Bacteria</taxon>
        <taxon>Bacillati</taxon>
        <taxon>Cyanobacteriota</taxon>
        <taxon>Cyanophyceae</taxon>
        <taxon>Nostocales</taxon>
        <taxon>Scytonemataceae</taxon>
        <taxon>Iningainema tapete</taxon>
    </lineage>
</organism>
<gene>
    <name evidence="3" type="ORF">ICL16_29180</name>
</gene>
<evidence type="ECO:0000313" key="4">
    <source>
        <dbReference type="Proteomes" id="UP000629098"/>
    </source>
</evidence>
<keyword evidence="4" id="KW-1185">Reference proteome</keyword>
<reference evidence="3" key="1">
    <citation type="submission" date="2020-09" db="EMBL/GenBank/DDBJ databases">
        <title>Iningainema tapete sp. nov. (Scytonemataceae, Cyanobacteria) from greenhouses in central Florida (USA) produces two types of nodularin with biosynthetic potential for microcystin-LR and anabaenopeptins.</title>
        <authorList>
            <person name="Berthold D.E."/>
            <person name="Lefler F.W."/>
            <person name="Huang I.-S."/>
            <person name="Abdulla H."/>
            <person name="Zimba P.V."/>
            <person name="Laughinghouse H.D. IV."/>
        </authorList>
    </citation>
    <scope>NUCLEOTIDE SEQUENCE</scope>
    <source>
        <strain evidence="3">BLCCT55</strain>
    </source>
</reference>
<evidence type="ECO:0000313" key="3">
    <source>
        <dbReference type="EMBL" id="MBD2776023.1"/>
    </source>
</evidence>
<protein>
    <submittedName>
        <fullName evidence="3">SDR family oxidoreductase</fullName>
    </submittedName>
</protein>
<dbReference type="EMBL" id="JACXAE010000086">
    <property type="protein sequence ID" value="MBD2776023.1"/>
    <property type="molecule type" value="Genomic_DNA"/>
</dbReference>
<dbReference type="Pfam" id="PF13561">
    <property type="entry name" value="adh_short_C2"/>
    <property type="match status" value="1"/>
</dbReference>
<accession>A0A8J6XZD6</accession>
<dbReference type="Proteomes" id="UP000629098">
    <property type="component" value="Unassembled WGS sequence"/>
</dbReference>
<keyword evidence="2" id="KW-0560">Oxidoreductase</keyword>
<evidence type="ECO:0000256" key="1">
    <source>
        <dbReference type="ARBA" id="ARBA00006484"/>
    </source>
</evidence>
<dbReference type="Gene3D" id="3.40.50.720">
    <property type="entry name" value="NAD(P)-binding Rossmann-like Domain"/>
    <property type="match status" value="1"/>
</dbReference>
<sequence length="288" mass="30741">MLIGGAGVAGVAATFLAERAQANTQKPPEPKATTNRNGKFAGKVVLITGATSGIGEGTAYAFAKEGAKVFFCGRRENMGKQVEGKIKSFGGEATYMRADVRNEVDVKAFIDNCVKKYGRIDIAFNNAGIVNPEFVKIHEQKTEDFLDVMNTNALGIFLSMKYEIPYMLKQGAGVIINTASVSSHRGFSELSPYSASKHAVASLTKVAALEYARNNIRVSSISPGGVDTPMLRYARAKRGVSFEEGSKGIPIGRTNTVEEMARAVMFLASDDATAFQGSLVDVTGGMLD</sequence>
<evidence type="ECO:0000256" key="2">
    <source>
        <dbReference type="ARBA" id="ARBA00023002"/>
    </source>
</evidence>
<dbReference type="InterPro" id="IPR036291">
    <property type="entry name" value="NAD(P)-bd_dom_sf"/>
</dbReference>
<comment type="similarity">
    <text evidence="1">Belongs to the short-chain dehydrogenases/reductases (SDR) family.</text>
</comment>
<comment type="caution">
    <text evidence="3">The sequence shown here is derived from an EMBL/GenBank/DDBJ whole genome shotgun (WGS) entry which is preliminary data.</text>
</comment>
<dbReference type="FunFam" id="3.40.50.720:FF:000084">
    <property type="entry name" value="Short-chain dehydrogenase reductase"/>
    <property type="match status" value="1"/>
</dbReference>
<dbReference type="SUPFAM" id="SSF51735">
    <property type="entry name" value="NAD(P)-binding Rossmann-fold domains"/>
    <property type="match status" value="1"/>
</dbReference>
<dbReference type="PRINTS" id="PR00081">
    <property type="entry name" value="GDHRDH"/>
</dbReference>
<dbReference type="CDD" id="cd05233">
    <property type="entry name" value="SDR_c"/>
    <property type="match status" value="1"/>
</dbReference>
<dbReference type="PRINTS" id="PR00080">
    <property type="entry name" value="SDRFAMILY"/>
</dbReference>
<dbReference type="PROSITE" id="PS00061">
    <property type="entry name" value="ADH_SHORT"/>
    <property type="match status" value="1"/>
</dbReference>
<proteinExistence type="inferred from homology"/>
<dbReference type="PANTHER" id="PTHR42820">
    <property type="entry name" value="SHORT-CHAIN DEHYDROGENASE REDUCTASE"/>
    <property type="match status" value="1"/>
</dbReference>
<name>A0A8J6XZD6_9CYAN</name>